<evidence type="ECO:0000256" key="5">
    <source>
        <dbReference type="ARBA" id="ARBA00048988"/>
    </source>
</evidence>
<keyword evidence="1" id="KW-0547">Nucleotide-binding</keyword>
<dbReference type="PROSITE" id="PS51192">
    <property type="entry name" value="HELICASE_ATP_BIND_1"/>
    <property type="match status" value="1"/>
</dbReference>
<dbReference type="GeneID" id="100199381"/>
<evidence type="ECO:0000256" key="4">
    <source>
        <dbReference type="ARBA" id="ARBA00022840"/>
    </source>
</evidence>
<evidence type="ECO:0000256" key="1">
    <source>
        <dbReference type="ARBA" id="ARBA00022741"/>
    </source>
</evidence>
<evidence type="ECO:0000313" key="8">
    <source>
        <dbReference type="Proteomes" id="UP001652625"/>
    </source>
</evidence>
<sequence>MHYLFIFFQQNCIQFLKMLQNSKLSRADQINKNSSKKKSLGINKTNRFSLNKSFNTNHDFIKDCSLTKISSKINNNSYETTPTKTTANKNTSIIKTTGKSSININVTSNKDHDKSIKLEEYNFDDTLSCDIPSEIFDENDVTCIDQSQLKSNCIDGENDESCSEIIPETPNQTISTHDQCFSSTPLFLMNESSCEDTIISSQKNLLENLNDSNEKILACLNVTELSSSANSNNEQSNNDTFYDLPIRVRDYLFHIRGIKSLYSWQNHCLKLPAVRKRKNLIYSLPTSGGKTLVAELLIMKEIIKQKKNVIFVLPYVSIVQEKVRELSPFAVEFNFHVEEYAASRGILPPRKRRKKNSVYIATIEKANAIVNSLVELNREDELGMIVIDELHMIGEGGGRGALLEILISKVLYKFLHVQVIGMSATFGNIEELKTFLNAELYIDDFRPVELIEYAKMDDTLYEINKNSEELYRKVRTVTHAQNTPSAFKAGDPDHILTLVLEVIPQNSCLIFCSTKKNCENVALMLAKSMPRELMVNKKEERQQLLDLLKSTISGVCFTLKSTIAFGIAYHHSGLTMDERKLIEEAYSSGVLCLLCCTSTLAAGVNLPAKRVILRSPYIGNAFLMKSQYKQMVGRAGRAGIDTSGESIIILQQKDKVRARELLEGPIGSCKSSLSYQDGKGFRHLILTLLGLKICMCLNTMESFFKKTLHYIQLDDSKKSTLLDDISKEINHLVKLNMLVIIDEENEDIQLTSLGQATYKGCMDIDKTPFIYEQLKHALSGMVLANELHLLYLATPVDHVENLYLKWMLYYNQVNKLNPVNLKTAEFVGVTESVLSKKAAGKRCSKDSFDEFIYKRFFLALVLFELLKKKSVLQVSETYEVSRGFLQNLLVSSISYTSLLIHFTAEISEFWVYKILFQALLERLSNTSSIELAPLLEIPGIKEARAHQLFKCGYRTLQHLASVNPEKLSADIRNLPRNQARLITASAKMILQEKIESLREEADEIAALPLL</sequence>
<keyword evidence="8" id="KW-1185">Reference proteome</keyword>
<dbReference type="InterPro" id="IPR014001">
    <property type="entry name" value="Helicase_ATP-bd"/>
</dbReference>
<evidence type="ECO:0000259" key="7">
    <source>
        <dbReference type="PROSITE" id="PS51194"/>
    </source>
</evidence>
<dbReference type="Pfam" id="PF00271">
    <property type="entry name" value="Helicase_C"/>
    <property type="match status" value="1"/>
</dbReference>
<dbReference type="CDD" id="cd18795">
    <property type="entry name" value="SF2_C_Ski2"/>
    <property type="match status" value="1"/>
</dbReference>
<reference evidence="9" key="1">
    <citation type="submission" date="2025-08" db="UniProtKB">
        <authorList>
            <consortium name="RefSeq"/>
        </authorList>
    </citation>
    <scope>IDENTIFICATION</scope>
</reference>
<dbReference type="Proteomes" id="UP001652625">
    <property type="component" value="Chromosome 11"/>
</dbReference>
<gene>
    <name evidence="9" type="primary">LOC100199381</name>
</gene>
<dbReference type="InterPro" id="IPR048960">
    <property type="entry name" value="POLQ-like_helical"/>
</dbReference>
<evidence type="ECO:0000313" key="9">
    <source>
        <dbReference type="RefSeq" id="XP_065666550.1"/>
    </source>
</evidence>
<proteinExistence type="predicted"/>
<dbReference type="SUPFAM" id="SSF158702">
    <property type="entry name" value="Sec63 N-terminal domain-like"/>
    <property type="match status" value="1"/>
</dbReference>
<protein>
    <submittedName>
        <fullName evidence="9">Helicase POLQ-like isoform X3</fullName>
    </submittedName>
</protein>
<feature type="domain" description="Helicase ATP-binding" evidence="6">
    <location>
        <begin position="271"/>
        <end position="444"/>
    </location>
</feature>
<feature type="domain" description="Helicase C-terminal" evidence="7">
    <location>
        <begin position="495"/>
        <end position="681"/>
    </location>
</feature>
<comment type="catalytic activity">
    <reaction evidence="5">
        <text>ATP + H2O = ADP + phosphate + H(+)</text>
        <dbReference type="Rhea" id="RHEA:13065"/>
        <dbReference type="ChEBI" id="CHEBI:15377"/>
        <dbReference type="ChEBI" id="CHEBI:15378"/>
        <dbReference type="ChEBI" id="CHEBI:30616"/>
        <dbReference type="ChEBI" id="CHEBI:43474"/>
        <dbReference type="ChEBI" id="CHEBI:456216"/>
        <dbReference type="EC" id="5.6.2.4"/>
    </reaction>
</comment>
<dbReference type="InterPro" id="IPR001650">
    <property type="entry name" value="Helicase_C-like"/>
</dbReference>
<keyword evidence="3" id="KW-0347">Helicase</keyword>
<dbReference type="CDD" id="cd18026">
    <property type="entry name" value="DEXHc_POLQ-like"/>
    <property type="match status" value="1"/>
</dbReference>
<dbReference type="InterPro" id="IPR050474">
    <property type="entry name" value="Hel308_SKI2-like"/>
</dbReference>
<organism evidence="8 9">
    <name type="scientific">Hydra vulgaris</name>
    <name type="common">Hydra</name>
    <name type="synonym">Hydra attenuata</name>
    <dbReference type="NCBI Taxonomy" id="6087"/>
    <lineage>
        <taxon>Eukaryota</taxon>
        <taxon>Metazoa</taxon>
        <taxon>Cnidaria</taxon>
        <taxon>Hydrozoa</taxon>
        <taxon>Hydroidolina</taxon>
        <taxon>Anthoathecata</taxon>
        <taxon>Aplanulata</taxon>
        <taxon>Hydridae</taxon>
        <taxon>Hydra</taxon>
    </lineage>
</organism>
<dbReference type="InterPro" id="IPR011545">
    <property type="entry name" value="DEAD/DEAH_box_helicase_dom"/>
</dbReference>
<dbReference type="Gene3D" id="3.40.50.300">
    <property type="entry name" value="P-loop containing nucleotide triphosphate hydrolases"/>
    <property type="match status" value="2"/>
</dbReference>
<keyword evidence="2" id="KW-0378">Hydrolase</keyword>
<dbReference type="PANTHER" id="PTHR47961">
    <property type="entry name" value="DNA POLYMERASE THETA, PUTATIVE (AFU_ORTHOLOGUE AFUA_1G05260)-RELATED"/>
    <property type="match status" value="1"/>
</dbReference>
<dbReference type="SUPFAM" id="SSF52540">
    <property type="entry name" value="P-loop containing nucleoside triphosphate hydrolases"/>
    <property type="match status" value="1"/>
</dbReference>
<evidence type="ECO:0000256" key="2">
    <source>
        <dbReference type="ARBA" id="ARBA00022801"/>
    </source>
</evidence>
<name>A0ABM4CX81_HYDVU</name>
<dbReference type="Pfam" id="PF20470">
    <property type="entry name" value="HTH_61"/>
    <property type="match status" value="1"/>
</dbReference>
<dbReference type="Gene3D" id="1.10.3380.20">
    <property type="match status" value="1"/>
</dbReference>
<evidence type="ECO:0000259" key="6">
    <source>
        <dbReference type="PROSITE" id="PS51192"/>
    </source>
</evidence>
<dbReference type="RefSeq" id="XP_065666550.1">
    <property type="nucleotide sequence ID" value="XM_065810478.1"/>
</dbReference>
<evidence type="ECO:0000256" key="3">
    <source>
        <dbReference type="ARBA" id="ARBA00022806"/>
    </source>
</evidence>
<dbReference type="InterPro" id="IPR027417">
    <property type="entry name" value="P-loop_NTPase"/>
</dbReference>
<dbReference type="InterPro" id="IPR046931">
    <property type="entry name" value="HTH_61"/>
</dbReference>
<dbReference type="PROSITE" id="PS51194">
    <property type="entry name" value="HELICASE_CTER"/>
    <property type="match status" value="1"/>
</dbReference>
<dbReference type="SMART" id="SM00487">
    <property type="entry name" value="DEXDc"/>
    <property type="match status" value="1"/>
</dbReference>
<accession>A0ABM4CX81</accession>
<dbReference type="SMART" id="SM00490">
    <property type="entry name" value="HELICc"/>
    <property type="match status" value="1"/>
</dbReference>
<keyword evidence="4" id="KW-0067">ATP-binding</keyword>
<dbReference type="PANTHER" id="PTHR47961:SF12">
    <property type="entry name" value="HELICASE POLQ-LIKE"/>
    <property type="match status" value="1"/>
</dbReference>
<dbReference type="Pfam" id="PF21099">
    <property type="entry name" value="POLQ_helical"/>
    <property type="match status" value="1"/>
</dbReference>
<dbReference type="Pfam" id="PF00270">
    <property type="entry name" value="DEAD"/>
    <property type="match status" value="1"/>
</dbReference>